<keyword evidence="1" id="KW-0472">Membrane</keyword>
<feature type="transmembrane region" description="Helical" evidence="1">
    <location>
        <begin position="146"/>
        <end position="168"/>
    </location>
</feature>
<dbReference type="RefSeq" id="WP_310289898.1">
    <property type="nucleotide sequence ID" value="NZ_BAAAWO010000001.1"/>
</dbReference>
<dbReference type="PANTHER" id="PTHR34853">
    <property type="match status" value="1"/>
</dbReference>
<dbReference type="Pfam" id="PF03583">
    <property type="entry name" value="LIP"/>
    <property type="match status" value="1"/>
</dbReference>
<feature type="transmembrane region" description="Helical" evidence="1">
    <location>
        <begin position="120"/>
        <end position="140"/>
    </location>
</feature>
<proteinExistence type="predicted"/>
<dbReference type="InterPro" id="IPR005152">
    <property type="entry name" value="Lipase_secreted"/>
</dbReference>
<dbReference type="InterPro" id="IPR005325">
    <property type="entry name" value="DUF308_memb"/>
</dbReference>
<dbReference type="EMBL" id="JAVDYI010000001">
    <property type="protein sequence ID" value="MDR7358172.1"/>
    <property type="molecule type" value="Genomic_DNA"/>
</dbReference>
<name>A0ABU2BHP5_9MICC</name>
<dbReference type="InterPro" id="IPR029058">
    <property type="entry name" value="AB_hydrolase_fold"/>
</dbReference>
<accession>A0ABU2BHP5</accession>
<dbReference type="PANTHER" id="PTHR34853:SF1">
    <property type="entry name" value="LIPASE 5"/>
    <property type="match status" value="1"/>
</dbReference>
<evidence type="ECO:0000313" key="3">
    <source>
        <dbReference type="Proteomes" id="UP001183817"/>
    </source>
</evidence>
<keyword evidence="2" id="KW-0378">Hydrolase</keyword>
<keyword evidence="1" id="KW-1133">Transmembrane helix</keyword>
<keyword evidence="1" id="KW-0812">Transmembrane</keyword>
<dbReference type="Pfam" id="PF03729">
    <property type="entry name" value="DUF308"/>
    <property type="match status" value="2"/>
</dbReference>
<evidence type="ECO:0000313" key="2">
    <source>
        <dbReference type="EMBL" id="MDR7358172.1"/>
    </source>
</evidence>
<feature type="transmembrane region" description="Helical" evidence="1">
    <location>
        <begin position="34"/>
        <end position="54"/>
    </location>
</feature>
<sequence length="581" mass="60123">MHRTPGWVRPVLGAALAVLGSVLALHSAASIEVFVVLVSAGLVALGVARIAGALGRDGDGEGTWPWLEGGSGALLVVAGIAALLWRGTTLPVLAACVAVLLLVTGATSLAALFRKTPVHRAAALLGGMAAVLAGLLVMFWPRLTLWAFGVVFGGWLVFAGLHMLVGFLARRRGPGGRAGGRWREFGRVAGSAVALLMAVAMVALTAFIHAGDPRLVPDAFYTPPTDVPSEPGRLLRAEVLGSGVPANAEAWRILYTTTNPDGSPAVASGSVVVPRDRGEAPLPVVSMAHGTKGIVPRCAPSLSPQPFEDGPAAALRELVSQGWAGVMTDYVGLGTAGPHPYLVGEAEGRNVLDAHRAARRLEGIALRGDAVIWGHSQGGHGALFSAAIARDYAPEIGVLGVAALAPASNLEDLALGVKDDAAGKVVSSYIAASWEELFPALGVGSLLTPGYAGAVERIGELCFGGRDALSAIVGGTQLFDAVLPASALHGPLGAKLRENSVAMDIGYPLFVGQGLADQLVKPGMQRNWVAARCAAGQEMEYREYQGLDHMPLVQDDSPLIRDLVAWANDRLQGREPVDTCP</sequence>
<feature type="transmembrane region" description="Helical" evidence="1">
    <location>
        <begin position="66"/>
        <end position="85"/>
    </location>
</feature>
<dbReference type="GO" id="GO:0016787">
    <property type="term" value="F:hydrolase activity"/>
    <property type="evidence" value="ECO:0007669"/>
    <property type="project" value="UniProtKB-KW"/>
</dbReference>
<dbReference type="SUPFAM" id="SSF53474">
    <property type="entry name" value="alpha/beta-Hydrolases"/>
    <property type="match status" value="1"/>
</dbReference>
<keyword evidence="3" id="KW-1185">Reference proteome</keyword>
<protein>
    <submittedName>
        <fullName evidence="2">Uncharacterized membrane protein HdeD (DUF308 family)/S-formylglutathione hydrolase FrmB</fullName>
    </submittedName>
</protein>
<comment type="caution">
    <text evidence="2">The sequence shown here is derived from an EMBL/GenBank/DDBJ whole genome shotgun (WGS) entry which is preliminary data.</text>
</comment>
<organism evidence="2 3">
    <name type="scientific">Paeniglutamicibacter sulfureus</name>
    <dbReference type="NCBI Taxonomy" id="43666"/>
    <lineage>
        <taxon>Bacteria</taxon>
        <taxon>Bacillati</taxon>
        <taxon>Actinomycetota</taxon>
        <taxon>Actinomycetes</taxon>
        <taxon>Micrococcales</taxon>
        <taxon>Micrococcaceae</taxon>
        <taxon>Paeniglutamicibacter</taxon>
    </lineage>
</organism>
<reference evidence="2 3" key="1">
    <citation type="submission" date="2023-07" db="EMBL/GenBank/DDBJ databases">
        <title>Sequencing the genomes of 1000 actinobacteria strains.</title>
        <authorList>
            <person name="Klenk H.-P."/>
        </authorList>
    </citation>
    <scope>NUCLEOTIDE SEQUENCE [LARGE SCALE GENOMIC DNA]</scope>
    <source>
        <strain evidence="2 3">DSM 20167</strain>
    </source>
</reference>
<gene>
    <name evidence="2" type="ORF">J2S64_001863</name>
</gene>
<dbReference type="Proteomes" id="UP001183817">
    <property type="component" value="Unassembled WGS sequence"/>
</dbReference>
<feature type="transmembrane region" description="Helical" evidence="1">
    <location>
        <begin position="91"/>
        <end position="113"/>
    </location>
</feature>
<dbReference type="Gene3D" id="3.40.50.1820">
    <property type="entry name" value="alpha/beta hydrolase"/>
    <property type="match status" value="2"/>
</dbReference>
<feature type="transmembrane region" description="Helical" evidence="1">
    <location>
        <begin position="188"/>
        <end position="208"/>
    </location>
</feature>
<evidence type="ECO:0000256" key="1">
    <source>
        <dbReference type="SAM" id="Phobius"/>
    </source>
</evidence>